<comment type="caution">
    <text evidence="2">The sequence shown here is derived from an EMBL/GenBank/DDBJ whole genome shotgun (WGS) entry which is preliminary data.</text>
</comment>
<evidence type="ECO:0000313" key="3">
    <source>
        <dbReference type="Proteomes" id="UP000499080"/>
    </source>
</evidence>
<dbReference type="EMBL" id="BGPR01009080">
    <property type="protein sequence ID" value="GBN37867.1"/>
    <property type="molecule type" value="Genomic_DNA"/>
</dbReference>
<dbReference type="AlphaFoldDB" id="A0A4Y2NII5"/>
<feature type="region of interest" description="Disordered" evidence="1">
    <location>
        <begin position="48"/>
        <end position="78"/>
    </location>
</feature>
<accession>A0A4Y2NII5</accession>
<evidence type="ECO:0000313" key="2">
    <source>
        <dbReference type="EMBL" id="GBN37867.1"/>
    </source>
</evidence>
<feature type="region of interest" description="Disordered" evidence="1">
    <location>
        <begin position="1"/>
        <end position="32"/>
    </location>
</feature>
<gene>
    <name evidence="2" type="ORF">AVEN_124335_1</name>
</gene>
<protein>
    <submittedName>
        <fullName evidence="2">Uncharacterized protein</fullName>
    </submittedName>
</protein>
<name>A0A4Y2NII5_ARAVE</name>
<organism evidence="2 3">
    <name type="scientific">Araneus ventricosus</name>
    <name type="common">Orbweaver spider</name>
    <name type="synonym">Epeira ventricosa</name>
    <dbReference type="NCBI Taxonomy" id="182803"/>
    <lineage>
        <taxon>Eukaryota</taxon>
        <taxon>Metazoa</taxon>
        <taxon>Ecdysozoa</taxon>
        <taxon>Arthropoda</taxon>
        <taxon>Chelicerata</taxon>
        <taxon>Arachnida</taxon>
        <taxon>Araneae</taxon>
        <taxon>Araneomorphae</taxon>
        <taxon>Entelegynae</taxon>
        <taxon>Araneoidea</taxon>
        <taxon>Araneidae</taxon>
        <taxon>Araneus</taxon>
    </lineage>
</organism>
<evidence type="ECO:0000256" key="1">
    <source>
        <dbReference type="SAM" id="MobiDB-lite"/>
    </source>
</evidence>
<sequence length="103" mass="11375">MRQEGPGARCPVIKKKKKHAPGDQESAYSSVDFSSPYLRSKTRAVLERNSNFESRSGDEAGVRELNSPSPDFRTTPGGLDPGLKFSVLLLGRPSRGILRIFRN</sequence>
<keyword evidence="3" id="KW-1185">Reference proteome</keyword>
<dbReference type="Proteomes" id="UP000499080">
    <property type="component" value="Unassembled WGS sequence"/>
</dbReference>
<proteinExistence type="predicted"/>
<reference evidence="2 3" key="1">
    <citation type="journal article" date="2019" name="Sci. Rep.">
        <title>Orb-weaving spider Araneus ventricosus genome elucidates the spidroin gene catalogue.</title>
        <authorList>
            <person name="Kono N."/>
            <person name="Nakamura H."/>
            <person name="Ohtoshi R."/>
            <person name="Moran D.A.P."/>
            <person name="Shinohara A."/>
            <person name="Yoshida Y."/>
            <person name="Fujiwara M."/>
            <person name="Mori M."/>
            <person name="Tomita M."/>
            <person name="Arakawa K."/>
        </authorList>
    </citation>
    <scope>NUCLEOTIDE SEQUENCE [LARGE SCALE GENOMIC DNA]</scope>
</reference>